<comment type="caution">
    <text evidence="7">The sequence shown here is derived from an EMBL/GenBank/DDBJ whole genome shotgun (WGS) entry which is preliminary data.</text>
</comment>
<gene>
    <name evidence="7" type="ORF">POCULU_LOCUS6988</name>
</gene>
<dbReference type="PANTHER" id="PTHR36460">
    <property type="entry name" value="UPF0132 DOMAIN PROTEIN (AFU_ORTHOLOGUE AFUA_3G10255)"/>
    <property type="match status" value="1"/>
</dbReference>
<dbReference type="GO" id="GO:0016020">
    <property type="term" value="C:membrane"/>
    <property type="evidence" value="ECO:0007669"/>
    <property type="project" value="UniProtKB-SubCell"/>
</dbReference>
<keyword evidence="3 6" id="KW-1133">Transmembrane helix</keyword>
<name>A0A9N9C6V0_9GLOM</name>
<feature type="region of interest" description="Disordered" evidence="5">
    <location>
        <begin position="1"/>
        <end position="25"/>
    </location>
</feature>
<organism evidence="7 8">
    <name type="scientific">Paraglomus occultum</name>
    <dbReference type="NCBI Taxonomy" id="144539"/>
    <lineage>
        <taxon>Eukaryota</taxon>
        <taxon>Fungi</taxon>
        <taxon>Fungi incertae sedis</taxon>
        <taxon>Mucoromycota</taxon>
        <taxon>Glomeromycotina</taxon>
        <taxon>Glomeromycetes</taxon>
        <taxon>Paraglomerales</taxon>
        <taxon>Paraglomeraceae</taxon>
        <taxon>Paraglomus</taxon>
    </lineage>
</organism>
<evidence type="ECO:0000313" key="8">
    <source>
        <dbReference type="Proteomes" id="UP000789572"/>
    </source>
</evidence>
<keyword evidence="8" id="KW-1185">Reference proteome</keyword>
<protein>
    <submittedName>
        <fullName evidence="7">4343_t:CDS:1</fullName>
    </submittedName>
</protein>
<dbReference type="Proteomes" id="UP000789572">
    <property type="component" value="Unassembled WGS sequence"/>
</dbReference>
<reference evidence="7" key="1">
    <citation type="submission" date="2021-06" db="EMBL/GenBank/DDBJ databases">
        <authorList>
            <person name="Kallberg Y."/>
            <person name="Tangrot J."/>
            <person name="Rosling A."/>
        </authorList>
    </citation>
    <scope>NUCLEOTIDE SEQUENCE</scope>
    <source>
        <strain evidence="7">IA702</strain>
    </source>
</reference>
<proteinExistence type="predicted"/>
<evidence type="ECO:0000256" key="6">
    <source>
        <dbReference type="SAM" id="Phobius"/>
    </source>
</evidence>
<dbReference type="OrthoDB" id="5546837at2759"/>
<keyword evidence="4 6" id="KW-0472">Membrane</keyword>
<evidence type="ECO:0000313" key="7">
    <source>
        <dbReference type="EMBL" id="CAG8591295.1"/>
    </source>
</evidence>
<keyword evidence="2 6" id="KW-0812">Transmembrane</keyword>
<feature type="transmembrane region" description="Helical" evidence="6">
    <location>
        <begin position="111"/>
        <end position="131"/>
    </location>
</feature>
<evidence type="ECO:0000256" key="3">
    <source>
        <dbReference type="ARBA" id="ARBA00022989"/>
    </source>
</evidence>
<evidence type="ECO:0000256" key="2">
    <source>
        <dbReference type="ARBA" id="ARBA00022692"/>
    </source>
</evidence>
<dbReference type="EMBL" id="CAJVPJ010001440">
    <property type="protein sequence ID" value="CAG8591295.1"/>
    <property type="molecule type" value="Genomic_DNA"/>
</dbReference>
<feature type="transmembrane region" description="Helical" evidence="6">
    <location>
        <begin position="137"/>
        <end position="156"/>
    </location>
</feature>
<dbReference type="PANTHER" id="PTHR36460:SF1">
    <property type="entry name" value="UPF0132 DOMAIN PROTEIN (AFU_ORTHOLOGUE AFUA_3G10255)"/>
    <property type="match status" value="1"/>
</dbReference>
<evidence type="ECO:0000256" key="4">
    <source>
        <dbReference type="ARBA" id="ARBA00023136"/>
    </source>
</evidence>
<sequence length="180" mass="20006">MSYQNPGTFAPYTPPPDETPKSQRASVRYAPIPHSSAAASTSASVQSSNPFAGVYQTTHGLPEGTIKVNKYETTLGLRVDVEAACAYLLGCVTGVLFLIMETKNDYVRFHAWQSSLLFATVFFAHLIFLFLSSFISWMLLFIEVGLIGYLSYRAYIDGASLERYLFPFFGPIASRWVDSE</sequence>
<evidence type="ECO:0000256" key="5">
    <source>
        <dbReference type="SAM" id="MobiDB-lite"/>
    </source>
</evidence>
<evidence type="ECO:0000256" key="1">
    <source>
        <dbReference type="ARBA" id="ARBA00004141"/>
    </source>
</evidence>
<accession>A0A9N9C6V0</accession>
<dbReference type="AlphaFoldDB" id="A0A9N9C6V0"/>
<feature type="transmembrane region" description="Helical" evidence="6">
    <location>
        <begin position="81"/>
        <end position="99"/>
    </location>
</feature>
<comment type="subcellular location">
    <subcellularLocation>
        <location evidence="1">Membrane</location>
        <topology evidence="1">Multi-pass membrane protein</topology>
    </subcellularLocation>
</comment>